<dbReference type="PROSITE" id="PS51318">
    <property type="entry name" value="TAT"/>
    <property type="match status" value="1"/>
</dbReference>
<proteinExistence type="predicted"/>
<dbReference type="EMBL" id="JAVTLL010000020">
    <property type="protein sequence ID" value="MDT7844580.1"/>
    <property type="molecule type" value="Genomic_DNA"/>
</dbReference>
<protein>
    <submittedName>
        <fullName evidence="1">Uncharacterized protein</fullName>
    </submittedName>
</protein>
<dbReference type="Proteomes" id="UP001257948">
    <property type="component" value="Unassembled WGS sequence"/>
</dbReference>
<dbReference type="RefSeq" id="WP_314204312.1">
    <property type="nucleotide sequence ID" value="NZ_JAVTLL010000020.1"/>
</dbReference>
<organism evidence="1 2">
    <name type="scientific">Streptomyces justiciae</name>
    <dbReference type="NCBI Taxonomy" id="2780140"/>
    <lineage>
        <taxon>Bacteria</taxon>
        <taxon>Bacillati</taxon>
        <taxon>Actinomycetota</taxon>
        <taxon>Actinomycetes</taxon>
        <taxon>Kitasatosporales</taxon>
        <taxon>Streptomycetaceae</taxon>
        <taxon>Streptomyces</taxon>
    </lineage>
</organism>
<keyword evidence="2" id="KW-1185">Reference proteome</keyword>
<reference evidence="2" key="1">
    <citation type="submission" date="2023-07" db="EMBL/GenBank/DDBJ databases">
        <title>Draft genome sequence of the endophytic actinobacterium Streptomyces justiciae WPN32, a potential antibiotic producer.</title>
        <authorList>
            <person name="Yasawong M."/>
            <person name="Pana W."/>
            <person name="Ganta P."/>
            <person name="Santapan N."/>
            <person name="Songngamsuk T."/>
            <person name="Phatcharaharikarn M."/>
            <person name="Kerdtoob S."/>
            <person name="Nantapong N."/>
        </authorList>
    </citation>
    <scope>NUCLEOTIDE SEQUENCE [LARGE SCALE GENOMIC DNA]</scope>
    <source>
        <strain evidence="2">WPN32</strain>
    </source>
</reference>
<evidence type="ECO:0000313" key="2">
    <source>
        <dbReference type="Proteomes" id="UP001257948"/>
    </source>
</evidence>
<name>A0ABU3LZB8_9ACTN</name>
<dbReference type="SUPFAM" id="SSF63829">
    <property type="entry name" value="Calcium-dependent phosphotriesterase"/>
    <property type="match status" value="1"/>
</dbReference>
<accession>A0ABU3LZB8</accession>
<dbReference type="InterPro" id="IPR006311">
    <property type="entry name" value="TAT_signal"/>
</dbReference>
<comment type="caution">
    <text evidence="1">The sequence shown here is derived from an EMBL/GenBank/DDBJ whole genome shotgun (WGS) entry which is preliminary data.</text>
</comment>
<sequence length="371" mass="38562">MRRRRFISGLLGAGAGVGLTSSSGGTAGAAPVGAAAGPHDWRTVPAPACATAAQLLGVSAAGPDLAWAVGEEGRNGSTRGRPLALVWDGSAWTRLDLTHLGFSGGYLNAVAGSYGAAWAVGTDTGGAARLLHWDGTTWQEADFAGRLAYGTALTGVALDARDRVWLSGRNSDGCVLLRGDTDGWLWLPPPPSGSTTAPAGLRVTRDGNVWAYDSALVARWDHEEWTELPAPAGLRPYVTGLLPVADDDIWLTGFDYGVGGPPGKPPGVMLKHWDGTSWAAVTAPFTVGMLSAIVDDGLGGPDRIAGWDFWDQTRSHHLRWEGGSWVSERGPTSSSAVLVNALAAVPGAGGYWAVGMTPSSPYPPAQVYIEQ</sequence>
<gene>
    <name evidence="1" type="ORF">RQC66_28075</name>
</gene>
<evidence type="ECO:0000313" key="1">
    <source>
        <dbReference type="EMBL" id="MDT7844580.1"/>
    </source>
</evidence>